<feature type="domain" description="Uracil-DNA glycosylase-like" evidence="13">
    <location>
        <begin position="106"/>
        <end position="290"/>
    </location>
</feature>
<feature type="active site" description="Proton acceptor" evidence="9 10">
    <location>
        <position position="121"/>
    </location>
</feature>
<organism evidence="14 15">
    <name type="scientific">Croceicoccus esteveae</name>
    <dbReference type="NCBI Taxonomy" id="3075597"/>
    <lineage>
        <taxon>Bacteria</taxon>
        <taxon>Pseudomonadati</taxon>
        <taxon>Pseudomonadota</taxon>
        <taxon>Alphaproteobacteria</taxon>
        <taxon>Sphingomonadales</taxon>
        <taxon>Erythrobacteraceae</taxon>
        <taxon>Croceicoccus</taxon>
    </lineage>
</organism>
<dbReference type="InterPro" id="IPR005122">
    <property type="entry name" value="Uracil-DNA_glycosylase-like"/>
</dbReference>
<evidence type="ECO:0000256" key="10">
    <source>
        <dbReference type="PROSITE-ProRule" id="PRU10072"/>
    </source>
</evidence>
<dbReference type="NCBIfam" id="NF003589">
    <property type="entry name" value="PRK05254.1-2"/>
    <property type="match status" value="1"/>
</dbReference>
<sequence length="300" mass="31977">MSLPIERPNNRICNSQVAASHQVTGHQVTGHQVTGHEVIGHQATDPEFAGPQCTASQFPDAVPGSWAGILQPVQQEMRAIAEWLRLQADSGAIIYPAAGDRLRALELTAPDMVRVVILGQDPYHGPGKRVAGQNNADVGKPDQGSAGQAHGLSFSVPHGQRLPPSLRNIYKELAADCGIIPPASGDLTRWAEQGVLLLNDVLTVEAGRAASHRKEGWEAVTDAIVSAVATTQSPSVFILWGSHAQAKAERIPALGADSIHCIIRSPHPSPLSAHRGFFGSRPFSRANAFLEANGRGRITW</sequence>
<comment type="caution">
    <text evidence="14">The sequence shown here is derived from an EMBL/GenBank/DDBJ whole genome shotgun (WGS) entry which is preliminary data.</text>
</comment>
<dbReference type="GO" id="GO:0004844">
    <property type="term" value="F:uracil DNA N-glycosylase activity"/>
    <property type="evidence" value="ECO:0007669"/>
    <property type="project" value="UniProtKB-EC"/>
</dbReference>
<keyword evidence="15" id="KW-1185">Reference proteome</keyword>
<dbReference type="PANTHER" id="PTHR11264">
    <property type="entry name" value="URACIL-DNA GLYCOSYLASE"/>
    <property type="match status" value="1"/>
</dbReference>
<gene>
    <name evidence="9" type="primary">ung</name>
    <name evidence="14" type="ORF">RM533_05905</name>
</gene>
<dbReference type="HAMAP" id="MF_00148">
    <property type="entry name" value="UDG"/>
    <property type="match status" value="1"/>
</dbReference>
<name>A0ABU2ZJI1_9SPHN</name>
<keyword evidence="6 9" id="KW-0227">DNA damage</keyword>
<dbReference type="Pfam" id="PF03167">
    <property type="entry name" value="UDG"/>
    <property type="match status" value="1"/>
</dbReference>
<evidence type="ECO:0000256" key="12">
    <source>
        <dbReference type="SAM" id="MobiDB-lite"/>
    </source>
</evidence>
<evidence type="ECO:0000256" key="8">
    <source>
        <dbReference type="ARBA" id="ARBA00023204"/>
    </source>
</evidence>
<dbReference type="PROSITE" id="PS00130">
    <property type="entry name" value="U_DNA_GLYCOSYLASE"/>
    <property type="match status" value="1"/>
</dbReference>
<dbReference type="NCBIfam" id="NF003591">
    <property type="entry name" value="PRK05254.1-4"/>
    <property type="match status" value="1"/>
</dbReference>
<evidence type="ECO:0000259" key="13">
    <source>
        <dbReference type="SMART" id="SM00986"/>
    </source>
</evidence>
<dbReference type="PANTHER" id="PTHR11264:SF0">
    <property type="entry name" value="URACIL-DNA GLYCOSYLASE"/>
    <property type="match status" value="1"/>
</dbReference>
<evidence type="ECO:0000256" key="1">
    <source>
        <dbReference type="ARBA" id="ARBA00001400"/>
    </source>
</evidence>
<keyword evidence="8 9" id="KW-0234">DNA repair</keyword>
<keyword evidence="9" id="KW-0963">Cytoplasm</keyword>
<dbReference type="SMART" id="SM00986">
    <property type="entry name" value="UDG"/>
    <property type="match status" value="1"/>
</dbReference>
<dbReference type="NCBIfam" id="NF003592">
    <property type="entry name" value="PRK05254.1-5"/>
    <property type="match status" value="1"/>
</dbReference>
<accession>A0ABU2ZJI1</accession>
<keyword evidence="7 9" id="KW-0378">Hydrolase</keyword>
<dbReference type="NCBIfam" id="TIGR00628">
    <property type="entry name" value="ung"/>
    <property type="match status" value="1"/>
</dbReference>
<evidence type="ECO:0000256" key="3">
    <source>
        <dbReference type="ARBA" id="ARBA00008184"/>
    </source>
</evidence>
<dbReference type="SMART" id="SM00987">
    <property type="entry name" value="UreE_C"/>
    <property type="match status" value="1"/>
</dbReference>
<comment type="subcellular location">
    <subcellularLocation>
        <location evidence="9">Cytoplasm</location>
    </subcellularLocation>
</comment>
<comment type="function">
    <text evidence="2 9 11">Excises uracil residues from the DNA which can arise as a result of misincorporation of dUMP residues by DNA polymerase or due to deamination of cytosine.</text>
</comment>
<evidence type="ECO:0000313" key="14">
    <source>
        <dbReference type="EMBL" id="MDT0575714.1"/>
    </source>
</evidence>
<evidence type="ECO:0000256" key="5">
    <source>
        <dbReference type="ARBA" id="ARBA00018429"/>
    </source>
</evidence>
<dbReference type="Gene3D" id="3.40.470.10">
    <property type="entry name" value="Uracil-DNA glycosylase-like domain"/>
    <property type="match status" value="1"/>
</dbReference>
<proteinExistence type="inferred from homology"/>
<evidence type="ECO:0000256" key="9">
    <source>
        <dbReference type="HAMAP-Rule" id="MF_00148"/>
    </source>
</evidence>
<evidence type="ECO:0000313" key="15">
    <source>
        <dbReference type="Proteomes" id="UP001259803"/>
    </source>
</evidence>
<dbReference type="InterPro" id="IPR018085">
    <property type="entry name" value="Ura-DNA_Glyclase_AS"/>
</dbReference>
<dbReference type="InterPro" id="IPR036895">
    <property type="entry name" value="Uracil-DNA_glycosylase-like_sf"/>
</dbReference>
<dbReference type="SUPFAM" id="SSF52141">
    <property type="entry name" value="Uracil-DNA glycosylase-like"/>
    <property type="match status" value="1"/>
</dbReference>
<reference evidence="14 15" key="1">
    <citation type="submission" date="2023-09" db="EMBL/GenBank/DDBJ databases">
        <authorList>
            <person name="Rey-Velasco X."/>
        </authorList>
    </citation>
    <scope>NUCLEOTIDE SEQUENCE [LARGE SCALE GENOMIC DNA]</scope>
    <source>
        <strain evidence="14 15">F390</strain>
    </source>
</reference>
<dbReference type="EMBL" id="JAVRHS010000003">
    <property type="protein sequence ID" value="MDT0575714.1"/>
    <property type="molecule type" value="Genomic_DNA"/>
</dbReference>
<feature type="region of interest" description="Disordered" evidence="12">
    <location>
        <begin position="131"/>
        <end position="151"/>
    </location>
</feature>
<dbReference type="CDD" id="cd10027">
    <property type="entry name" value="UDG-F1-like"/>
    <property type="match status" value="1"/>
</dbReference>
<protein>
    <recommendedName>
        <fullName evidence="5 9">Uracil-DNA glycosylase</fullName>
        <shortName evidence="9">UDG</shortName>
        <ecNumber evidence="4 9">3.2.2.27</ecNumber>
    </recommendedName>
</protein>
<comment type="similarity">
    <text evidence="3 9 11">Belongs to the uracil-DNA glycosylase (UDG) superfamily. UNG family.</text>
</comment>
<evidence type="ECO:0000256" key="11">
    <source>
        <dbReference type="RuleBase" id="RU003780"/>
    </source>
</evidence>
<evidence type="ECO:0000256" key="6">
    <source>
        <dbReference type="ARBA" id="ARBA00022763"/>
    </source>
</evidence>
<dbReference type="RefSeq" id="WP_311340284.1">
    <property type="nucleotide sequence ID" value="NZ_JAVRHS010000003.1"/>
</dbReference>
<evidence type="ECO:0000256" key="2">
    <source>
        <dbReference type="ARBA" id="ARBA00002631"/>
    </source>
</evidence>
<dbReference type="EC" id="3.2.2.27" evidence="4 9"/>
<dbReference type="InterPro" id="IPR002043">
    <property type="entry name" value="UDG_fam1"/>
</dbReference>
<evidence type="ECO:0000256" key="7">
    <source>
        <dbReference type="ARBA" id="ARBA00022801"/>
    </source>
</evidence>
<dbReference type="NCBIfam" id="NF003588">
    <property type="entry name" value="PRK05254.1-1"/>
    <property type="match status" value="1"/>
</dbReference>
<comment type="catalytic activity">
    <reaction evidence="1 9 11">
        <text>Hydrolyzes single-stranded DNA or mismatched double-stranded DNA and polynucleotides, releasing free uracil.</text>
        <dbReference type="EC" id="3.2.2.27"/>
    </reaction>
</comment>
<evidence type="ECO:0000256" key="4">
    <source>
        <dbReference type="ARBA" id="ARBA00012030"/>
    </source>
</evidence>
<keyword evidence="14" id="KW-0326">Glycosidase</keyword>
<dbReference type="Proteomes" id="UP001259803">
    <property type="component" value="Unassembled WGS sequence"/>
</dbReference>